<proteinExistence type="predicted"/>
<dbReference type="STRING" id="1796606.A2G96_07560"/>
<dbReference type="OrthoDB" id="9150015at2"/>
<dbReference type="KEGG" id="cnan:A2G96_07560"/>
<protein>
    <submittedName>
        <fullName evidence="2">MFS transporter</fullName>
    </submittedName>
</protein>
<dbReference type="InterPro" id="IPR001353">
    <property type="entry name" value="Proteasome_sua/b"/>
</dbReference>
<feature type="compositionally biased region" description="Low complexity" evidence="1">
    <location>
        <begin position="222"/>
        <end position="234"/>
    </location>
</feature>
<accession>A0A142JHP2</accession>
<dbReference type="Gene3D" id="3.60.20.10">
    <property type="entry name" value="Glutamine Phosphoribosylpyrophosphate, subunit 1, domain 1"/>
    <property type="match status" value="1"/>
</dbReference>
<evidence type="ECO:0000313" key="3">
    <source>
        <dbReference type="Proteomes" id="UP000075238"/>
    </source>
</evidence>
<feature type="region of interest" description="Disordered" evidence="1">
    <location>
        <begin position="191"/>
        <end position="234"/>
    </location>
</feature>
<evidence type="ECO:0000256" key="1">
    <source>
        <dbReference type="SAM" id="MobiDB-lite"/>
    </source>
</evidence>
<dbReference type="AlphaFoldDB" id="A0A142JHP2"/>
<dbReference type="SUPFAM" id="SSF56235">
    <property type="entry name" value="N-terminal nucleophile aminohydrolases (Ntn hydrolases)"/>
    <property type="match status" value="1"/>
</dbReference>
<feature type="compositionally biased region" description="Acidic residues" evidence="1">
    <location>
        <begin position="204"/>
        <end position="213"/>
    </location>
</feature>
<name>A0A142JHP2_9BURK</name>
<gene>
    <name evidence="2" type="ORF">A2G96_07560</name>
</gene>
<feature type="compositionally biased region" description="Basic and acidic residues" evidence="1">
    <location>
        <begin position="191"/>
        <end position="200"/>
    </location>
</feature>
<dbReference type="RefSeq" id="WP_062798208.1">
    <property type="nucleotide sequence ID" value="NZ_CP014844.1"/>
</dbReference>
<keyword evidence="3" id="KW-1185">Reference proteome</keyword>
<dbReference type="Pfam" id="PF00227">
    <property type="entry name" value="Proteasome"/>
    <property type="match status" value="1"/>
</dbReference>
<sequence>MTTCVVVRKGAEVAIAADALVTFGDTRLSRAYERNQKVFPVGDGFIALAGTTAHFPVMRTLLAGLGDECRLGSRDDVFRTFLKVHEKLKADYFVNTKEDDDDPYESSQIVCLIANPAGIFGVYSYREVFSFDRFWGIGSGRNYALGAMHAVYDRPDLGAGEIARIGVDAGVEFDKSSAGPIEVHTVRLREHEHEYEHDDAAAADQDDGADEAADGGAGGHPANGNAATNNDGAP</sequence>
<dbReference type="CDD" id="cd01906">
    <property type="entry name" value="proteasome_protease_HslV"/>
    <property type="match status" value="1"/>
</dbReference>
<dbReference type="GO" id="GO:0051603">
    <property type="term" value="P:proteolysis involved in protein catabolic process"/>
    <property type="evidence" value="ECO:0007669"/>
    <property type="project" value="InterPro"/>
</dbReference>
<organism evidence="2 3">
    <name type="scientific">Cupriavidus nantongensis</name>
    <dbReference type="NCBI Taxonomy" id="1796606"/>
    <lineage>
        <taxon>Bacteria</taxon>
        <taxon>Pseudomonadati</taxon>
        <taxon>Pseudomonadota</taxon>
        <taxon>Betaproteobacteria</taxon>
        <taxon>Burkholderiales</taxon>
        <taxon>Burkholderiaceae</taxon>
        <taxon>Cupriavidus</taxon>
    </lineage>
</organism>
<dbReference type="GO" id="GO:0005839">
    <property type="term" value="C:proteasome core complex"/>
    <property type="evidence" value="ECO:0007669"/>
    <property type="project" value="InterPro"/>
</dbReference>
<evidence type="ECO:0000313" key="2">
    <source>
        <dbReference type="EMBL" id="AMR77604.1"/>
    </source>
</evidence>
<dbReference type="InterPro" id="IPR029055">
    <property type="entry name" value="Ntn_hydrolases_N"/>
</dbReference>
<dbReference type="EMBL" id="CP014844">
    <property type="protein sequence ID" value="AMR77604.1"/>
    <property type="molecule type" value="Genomic_DNA"/>
</dbReference>
<reference evidence="2 3" key="1">
    <citation type="submission" date="2016-03" db="EMBL/GenBank/DDBJ databases">
        <title>Complete genome sequence of a novel chlorpyrifos degrading bacterium, Cupriavidus nantongensis sp. X1.</title>
        <authorList>
            <person name="Fang L."/>
        </authorList>
    </citation>
    <scope>NUCLEOTIDE SEQUENCE [LARGE SCALE GENOMIC DNA]</scope>
    <source>
        <strain evidence="2 3">X1</strain>
    </source>
</reference>
<dbReference type="Proteomes" id="UP000075238">
    <property type="component" value="Chromosome 1"/>
</dbReference>